<dbReference type="EMBL" id="JAVIZC010000001">
    <property type="protein sequence ID" value="MDR6101534.1"/>
    <property type="molecule type" value="Genomic_DNA"/>
</dbReference>
<sequence length="183" mass="19254">MSFFSNITRPEGDPRVIKSGQSSLSSSDRLARNLGWFSIGLGLVEIVAARKLTGALGLRGQENLVRAFGAREIASGFVTLSVDKQAGLTSRIAGDALDIATLATAMRPENPKRGNAALALLMVAGVTLLDVIAAGATTVRHTSHKGQRRSYDDRSGFPKGIEAARGAALKKLSDKRPTPSANL</sequence>
<evidence type="ECO:0008006" key="4">
    <source>
        <dbReference type="Google" id="ProtNLM"/>
    </source>
</evidence>
<accession>A0AAJ2B9A6</accession>
<dbReference type="RefSeq" id="WP_309770357.1">
    <property type="nucleotide sequence ID" value="NZ_JAVIZC010000001.1"/>
</dbReference>
<evidence type="ECO:0000313" key="2">
    <source>
        <dbReference type="EMBL" id="MDR6101534.1"/>
    </source>
</evidence>
<proteinExistence type="predicted"/>
<comment type="caution">
    <text evidence="2">The sequence shown here is derived from an EMBL/GenBank/DDBJ whole genome shotgun (WGS) entry which is preliminary data.</text>
</comment>
<keyword evidence="1" id="KW-0812">Transmembrane</keyword>
<reference evidence="2" key="1">
    <citation type="submission" date="2023-08" db="EMBL/GenBank/DDBJ databases">
        <title>Functional and genomic diversity of the sorghum phyllosphere microbiome.</title>
        <authorList>
            <person name="Shade A."/>
        </authorList>
    </citation>
    <scope>NUCLEOTIDE SEQUENCE</scope>
    <source>
        <strain evidence="2">SORGH_AS_0974</strain>
    </source>
</reference>
<keyword evidence="1" id="KW-1133">Transmembrane helix</keyword>
<evidence type="ECO:0000313" key="3">
    <source>
        <dbReference type="Proteomes" id="UP001255601"/>
    </source>
</evidence>
<organism evidence="2 3">
    <name type="scientific">Agrobacterium larrymoorei</name>
    <dbReference type="NCBI Taxonomy" id="160699"/>
    <lineage>
        <taxon>Bacteria</taxon>
        <taxon>Pseudomonadati</taxon>
        <taxon>Pseudomonadota</taxon>
        <taxon>Alphaproteobacteria</taxon>
        <taxon>Hyphomicrobiales</taxon>
        <taxon>Rhizobiaceae</taxon>
        <taxon>Rhizobium/Agrobacterium group</taxon>
        <taxon>Agrobacterium</taxon>
    </lineage>
</organism>
<evidence type="ECO:0000256" key="1">
    <source>
        <dbReference type="SAM" id="Phobius"/>
    </source>
</evidence>
<keyword evidence="1" id="KW-0472">Membrane</keyword>
<gene>
    <name evidence="2" type="ORF">QE369_001712</name>
</gene>
<name>A0AAJ2B9A6_9HYPH</name>
<dbReference type="Proteomes" id="UP001255601">
    <property type="component" value="Unassembled WGS sequence"/>
</dbReference>
<protein>
    <recommendedName>
        <fullName evidence="4">Cyclase dehydrase</fullName>
    </recommendedName>
</protein>
<dbReference type="AlphaFoldDB" id="A0AAJ2B9A6"/>
<feature type="transmembrane region" description="Helical" evidence="1">
    <location>
        <begin position="116"/>
        <end position="139"/>
    </location>
</feature>